<evidence type="ECO:0000256" key="6">
    <source>
        <dbReference type="ARBA" id="ARBA00023001"/>
    </source>
</evidence>
<evidence type="ECO:0000256" key="11">
    <source>
        <dbReference type="ARBA" id="ARBA00023277"/>
    </source>
</evidence>
<keyword evidence="18" id="KW-0378">Hydrolase</keyword>
<evidence type="ECO:0000256" key="13">
    <source>
        <dbReference type="ARBA" id="ARBA00044502"/>
    </source>
</evidence>
<keyword evidence="10" id="KW-1015">Disulfide bond</keyword>
<gene>
    <name evidence="18" type="ORF">B0T26DRAFT_776280</name>
</gene>
<name>A0AA40AKR3_9PEZI</name>
<keyword evidence="8" id="KW-0186">Copper</keyword>
<dbReference type="GO" id="GO:0016787">
    <property type="term" value="F:hydrolase activity"/>
    <property type="evidence" value="ECO:0007669"/>
    <property type="project" value="UniProtKB-KW"/>
</dbReference>
<keyword evidence="7" id="KW-0560">Oxidoreductase</keyword>
<evidence type="ECO:0000313" key="18">
    <source>
        <dbReference type="EMBL" id="KAK0717643.1"/>
    </source>
</evidence>
<feature type="signal peptide" evidence="16">
    <location>
        <begin position="1"/>
        <end position="20"/>
    </location>
</feature>
<dbReference type="GeneID" id="85329886"/>
<comment type="catalytic activity">
    <reaction evidence="14">
        <text>[(1-&gt;4)-beta-D-glucosyl]n+m + reduced acceptor + O2 = 4-dehydro-beta-D-glucosyl-[(1-&gt;4)-beta-D-glucosyl]n-1 + [(1-&gt;4)-beta-D-glucosyl]m + acceptor + H2O.</text>
        <dbReference type="EC" id="1.14.99.56"/>
    </reaction>
</comment>
<dbReference type="InterPro" id="IPR005103">
    <property type="entry name" value="AA9_LPMO"/>
</dbReference>
<comment type="caution">
    <text evidence="18">The sequence shown here is derived from an EMBL/GenBank/DDBJ whole genome shotgun (WGS) entry which is preliminary data.</text>
</comment>
<evidence type="ECO:0000256" key="1">
    <source>
        <dbReference type="ARBA" id="ARBA00001973"/>
    </source>
</evidence>
<comment type="cofactor">
    <cofactor evidence="1">
        <name>Cu(2+)</name>
        <dbReference type="ChEBI" id="CHEBI:29036"/>
    </cofactor>
</comment>
<evidence type="ECO:0000256" key="2">
    <source>
        <dbReference type="ARBA" id="ARBA00004613"/>
    </source>
</evidence>
<protein>
    <recommendedName>
        <fullName evidence="15">lytic cellulose monooxygenase (C4-dehydrogenating)</fullName>
        <ecNumber evidence="15">1.14.99.56</ecNumber>
    </recommendedName>
</protein>
<reference evidence="18" key="1">
    <citation type="submission" date="2023-06" db="EMBL/GenBank/DDBJ databases">
        <title>Genome-scale phylogeny and comparative genomics of the fungal order Sordariales.</title>
        <authorList>
            <consortium name="Lawrence Berkeley National Laboratory"/>
            <person name="Hensen N."/>
            <person name="Bonometti L."/>
            <person name="Westerberg I."/>
            <person name="Brannstrom I.O."/>
            <person name="Guillou S."/>
            <person name="Cros-Aarteil S."/>
            <person name="Calhoun S."/>
            <person name="Haridas S."/>
            <person name="Kuo A."/>
            <person name="Mondo S."/>
            <person name="Pangilinan J."/>
            <person name="Riley R."/>
            <person name="LaButti K."/>
            <person name="Andreopoulos B."/>
            <person name="Lipzen A."/>
            <person name="Chen C."/>
            <person name="Yanf M."/>
            <person name="Daum C."/>
            <person name="Ng V."/>
            <person name="Clum A."/>
            <person name="Steindorff A."/>
            <person name="Ohm R."/>
            <person name="Martin F."/>
            <person name="Silar P."/>
            <person name="Natvig D."/>
            <person name="Lalanne C."/>
            <person name="Gautier V."/>
            <person name="Ament-velasquez S.L."/>
            <person name="Kruys A."/>
            <person name="Hutchinson M.I."/>
            <person name="Powell A.J."/>
            <person name="Barry K."/>
            <person name="Miller A.N."/>
            <person name="Grigoriev I.V."/>
            <person name="Debuchy R."/>
            <person name="Gladieux P."/>
            <person name="Thoren M.H."/>
            <person name="Johannesson H."/>
        </authorList>
    </citation>
    <scope>NUCLEOTIDE SEQUENCE</scope>
    <source>
        <strain evidence="18">SMH2392-1A</strain>
    </source>
</reference>
<keyword evidence="6" id="KW-0136">Cellulose degradation</keyword>
<evidence type="ECO:0000256" key="8">
    <source>
        <dbReference type="ARBA" id="ARBA00023008"/>
    </source>
</evidence>
<dbReference type="EMBL" id="JAUIRO010000004">
    <property type="protein sequence ID" value="KAK0717643.1"/>
    <property type="molecule type" value="Genomic_DNA"/>
</dbReference>
<evidence type="ECO:0000256" key="3">
    <source>
        <dbReference type="ARBA" id="ARBA00022525"/>
    </source>
</evidence>
<dbReference type="InterPro" id="IPR049892">
    <property type="entry name" value="AA9"/>
</dbReference>
<dbReference type="GO" id="GO:0030245">
    <property type="term" value="P:cellulose catabolic process"/>
    <property type="evidence" value="ECO:0007669"/>
    <property type="project" value="UniProtKB-KW"/>
</dbReference>
<dbReference type="PANTHER" id="PTHR33353">
    <property type="entry name" value="PUTATIVE (AFU_ORTHOLOGUE AFUA_1G12560)-RELATED"/>
    <property type="match status" value="1"/>
</dbReference>
<evidence type="ECO:0000256" key="12">
    <source>
        <dbReference type="ARBA" id="ARBA00023326"/>
    </source>
</evidence>
<evidence type="ECO:0000313" key="19">
    <source>
        <dbReference type="Proteomes" id="UP001172101"/>
    </source>
</evidence>
<sequence length="243" mass="24912">MKASFVAASVLAQYTSLAAAHSMFQDAAAGTVDYNSTCVRMPPNNSPVTNVAAPEMACNAAGTKATTSTCQATAGSPFTVEMHAQPGDRSCASPAIGGNHFGPVMVYMSAVADATAAGAASGASWFKVDEIGYDAATKTWGTDVLNANCGKRQFVIPAKIPAGDYLVRAEAIALHAASQVGGAQFYMSCYQVKVASSAAGQLPAGVKFPGAYSAQDPGILIDIYSNLKSYTIPGPAVIDKSFF</sequence>
<dbReference type="PANTHER" id="PTHR33353:SF9">
    <property type="entry name" value="ENDOGLUCANASE II"/>
    <property type="match status" value="1"/>
</dbReference>
<evidence type="ECO:0000256" key="7">
    <source>
        <dbReference type="ARBA" id="ARBA00023002"/>
    </source>
</evidence>
<keyword evidence="19" id="KW-1185">Reference proteome</keyword>
<comment type="subcellular location">
    <subcellularLocation>
        <location evidence="2">Secreted</location>
    </subcellularLocation>
</comment>
<keyword evidence="3" id="KW-0964">Secreted</keyword>
<keyword evidence="4" id="KW-0479">Metal-binding</keyword>
<dbReference type="EC" id="1.14.99.56" evidence="15"/>
<organism evidence="18 19">
    <name type="scientific">Lasiosphaeria miniovina</name>
    <dbReference type="NCBI Taxonomy" id="1954250"/>
    <lineage>
        <taxon>Eukaryota</taxon>
        <taxon>Fungi</taxon>
        <taxon>Dikarya</taxon>
        <taxon>Ascomycota</taxon>
        <taxon>Pezizomycotina</taxon>
        <taxon>Sordariomycetes</taxon>
        <taxon>Sordariomycetidae</taxon>
        <taxon>Sordariales</taxon>
        <taxon>Lasiosphaeriaceae</taxon>
        <taxon>Lasiosphaeria</taxon>
    </lineage>
</organism>
<evidence type="ECO:0000256" key="4">
    <source>
        <dbReference type="ARBA" id="ARBA00022723"/>
    </source>
</evidence>
<accession>A0AA40AKR3</accession>
<proteinExistence type="inferred from homology"/>
<dbReference type="GO" id="GO:0046872">
    <property type="term" value="F:metal ion binding"/>
    <property type="evidence" value="ECO:0007669"/>
    <property type="project" value="UniProtKB-KW"/>
</dbReference>
<dbReference type="GO" id="GO:0005576">
    <property type="term" value="C:extracellular region"/>
    <property type="evidence" value="ECO:0007669"/>
    <property type="project" value="UniProtKB-SubCell"/>
</dbReference>
<dbReference type="CDD" id="cd21175">
    <property type="entry name" value="LPMO_AA9"/>
    <property type="match status" value="1"/>
</dbReference>
<keyword evidence="11" id="KW-0119">Carbohydrate metabolism</keyword>
<feature type="chain" id="PRO_5041244042" description="lytic cellulose monooxygenase (C4-dehydrogenating)" evidence="16">
    <location>
        <begin position="21"/>
        <end position="243"/>
    </location>
</feature>
<evidence type="ECO:0000256" key="10">
    <source>
        <dbReference type="ARBA" id="ARBA00023157"/>
    </source>
</evidence>
<comment type="similarity">
    <text evidence="13">Belongs to the polysaccharide monooxygenase AA9 family.</text>
</comment>
<evidence type="ECO:0000256" key="16">
    <source>
        <dbReference type="SAM" id="SignalP"/>
    </source>
</evidence>
<dbReference type="GO" id="GO:0004497">
    <property type="term" value="F:monooxygenase activity"/>
    <property type="evidence" value="ECO:0007669"/>
    <property type="project" value="UniProtKB-KW"/>
</dbReference>
<evidence type="ECO:0000256" key="15">
    <source>
        <dbReference type="ARBA" id="ARBA00047174"/>
    </source>
</evidence>
<keyword evidence="5 16" id="KW-0732">Signal</keyword>
<dbReference type="Gene3D" id="2.70.50.70">
    <property type="match status" value="1"/>
</dbReference>
<dbReference type="AlphaFoldDB" id="A0AA40AKR3"/>
<feature type="domain" description="Auxiliary Activity family 9 catalytic" evidence="17">
    <location>
        <begin position="21"/>
        <end position="229"/>
    </location>
</feature>
<dbReference type="RefSeq" id="XP_060296436.1">
    <property type="nucleotide sequence ID" value="XM_060446616.1"/>
</dbReference>
<dbReference type="Pfam" id="PF03443">
    <property type="entry name" value="AA9"/>
    <property type="match status" value="1"/>
</dbReference>
<dbReference type="Proteomes" id="UP001172101">
    <property type="component" value="Unassembled WGS sequence"/>
</dbReference>
<keyword evidence="9" id="KW-0503">Monooxygenase</keyword>
<evidence type="ECO:0000256" key="9">
    <source>
        <dbReference type="ARBA" id="ARBA00023033"/>
    </source>
</evidence>
<evidence type="ECO:0000259" key="17">
    <source>
        <dbReference type="Pfam" id="PF03443"/>
    </source>
</evidence>
<keyword evidence="12" id="KW-0624">Polysaccharide degradation</keyword>
<evidence type="ECO:0000256" key="14">
    <source>
        <dbReference type="ARBA" id="ARBA00045077"/>
    </source>
</evidence>
<evidence type="ECO:0000256" key="5">
    <source>
        <dbReference type="ARBA" id="ARBA00022729"/>
    </source>
</evidence>